<reference evidence="4 5" key="1">
    <citation type="submission" date="2017-05" db="EMBL/GenBank/DDBJ databases">
        <title>Complete and WGS of Bordetella genogroups.</title>
        <authorList>
            <person name="Spilker T."/>
            <person name="LiPuma J."/>
        </authorList>
    </citation>
    <scope>NUCLEOTIDE SEQUENCE [LARGE SCALE GENOMIC DNA]</scope>
    <source>
        <strain evidence="4 5">AU9919</strain>
    </source>
</reference>
<keyword evidence="5" id="KW-1185">Reference proteome</keyword>
<dbReference type="EMBL" id="NEVQ01000020">
    <property type="protein sequence ID" value="OZI52955.1"/>
    <property type="molecule type" value="Genomic_DNA"/>
</dbReference>
<dbReference type="InterPro" id="IPR042183">
    <property type="entry name" value="MmgE/PrpD_sf_1"/>
</dbReference>
<dbReference type="RefSeq" id="WP_094822833.1">
    <property type="nucleotide sequence ID" value="NZ_NEVO01000014.1"/>
</dbReference>
<dbReference type="InterPro" id="IPR042188">
    <property type="entry name" value="MmgE/PrpD_sf_2"/>
</dbReference>
<dbReference type="Gene3D" id="1.10.4100.10">
    <property type="entry name" value="2-methylcitrate dehydratase PrpD"/>
    <property type="match status" value="1"/>
</dbReference>
<protein>
    <recommendedName>
        <fullName evidence="6">MmgE/PrpD family protein</fullName>
    </recommendedName>
</protein>
<accession>A0A261TU54</accession>
<comment type="similarity">
    <text evidence="1">Belongs to the PrpD family.</text>
</comment>
<dbReference type="PANTHER" id="PTHR16943">
    <property type="entry name" value="2-METHYLCITRATE DEHYDRATASE-RELATED"/>
    <property type="match status" value="1"/>
</dbReference>
<dbReference type="InterPro" id="IPR045337">
    <property type="entry name" value="MmgE_PrpD_C"/>
</dbReference>
<evidence type="ECO:0000259" key="2">
    <source>
        <dbReference type="Pfam" id="PF03972"/>
    </source>
</evidence>
<proteinExistence type="inferred from homology"/>
<sequence>MTLADRLAQHCARPICAGDRERASLHLVAWTGAAALAASAPSALPFWQGLKALSSADDPWHTLLFEASLGSLFEMDDTHRQALVHPAPVIAPTALAVARQNRASGQATLDAMVRGYEAMIRLGMSVGPTHYRYWHNTSTCGAVGAAVTAAYLLCLSAEQTAHAIRLALVQTSGLWQTRLDPCDAKPWHLSRTAQTGVQAAYLAQAGLRGPALAFEGEKGFFAAACPDARPEMLTAALGGDWQIHATSFKPWSACRHAHPAIHAALGLRDAWSSQADPLPWTQVRHIEIRTYNDAIAFCDRPDPIDAAQARFSLQHGVAVALCEGAPSPASFDAPAIANPQISTLRKTTCLAADAEFCQRYPLHFGARVTVYWHNGQCLSHAVHDTLGDPECPLSETALFAIADSALASAGWQESERHARLAQTCALTQDTTGAGVARLSPLRPRGIPPSS</sequence>
<dbReference type="GO" id="GO:0016829">
    <property type="term" value="F:lyase activity"/>
    <property type="evidence" value="ECO:0007669"/>
    <property type="project" value="InterPro"/>
</dbReference>
<feature type="domain" description="MmgE/PrpD C-terminal" evidence="3">
    <location>
        <begin position="251"/>
        <end position="398"/>
    </location>
</feature>
<evidence type="ECO:0000259" key="3">
    <source>
        <dbReference type="Pfam" id="PF19305"/>
    </source>
</evidence>
<dbReference type="InterPro" id="IPR045336">
    <property type="entry name" value="MmgE_PrpD_N"/>
</dbReference>
<gene>
    <name evidence="4" type="ORF">CAL20_20060</name>
</gene>
<feature type="domain" description="MmgE/PrpD N-terminal" evidence="2">
    <location>
        <begin position="66"/>
        <end position="231"/>
    </location>
</feature>
<comment type="caution">
    <text evidence="4">The sequence shown here is derived from an EMBL/GenBank/DDBJ whole genome shotgun (WGS) entry which is preliminary data.</text>
</comment>
<organism evidence="4 5">
    <name type="scientific">Bordetella genomosp. 4</name>
    <dbReference type="NCBI Taxonomy" id="463044"/>
    <lineage>
        <taxon>Bacteria</taxon>
        <taxon>Pseudomonadati</taxon>
        <taxon>Pseudomonadota</taxon>
        <taxon>Betaproteobacteria</taxon>
        <taxon>Burkholderiales</taxon>
        <taxon>Alcaligenaceae</taxon>
        <taxon>Bordetella</taxon>
    </lineage>
</organism>
<dbReference type="SUPFAM" id="SSF103378">
    <property type="entry name" value="2-methylcitrate dehydratase PrpD"/>
    <property type="match status" value="1"/>
</dbReference>
<dbReference type="Pfam" id="PF19305">
    <property type="entry name" value="MmgE_PrpD_C"/>
    <property type="match status" value="1"/>
</dbReference>
<dbReference type="InterPro" id="IPR036148">
    <property type="entry name" value="MmgE/PrpD_sf"/>
</dbReference>
<dbReference type="OrthoDB" id="8950577at2"/>
<dbReference type="InterPro" id="IPR005656">
    <property type="entry name" value="MmgE_PrpD"/>
</dbReference>
<dbReference type="Pfam" id="PF03972">
    <property type="entry name" value="MmgE_PrpD_N"/>
    <property type="match status" value="1"/>
</dbReference>
<name>A0A261TU54_9BORD</name>
<dbReference type="Proteomes" id="UP000216885">
    <property type="component" value="Unassembled WGS sequence"/>
</dbReference>
<dbReference type="PANTHER" id="PTHR16943:SF8">
    <property type="entry name" value="2-METHYLCITRATE DEHYDRATASE"/>
    <property type="match status" value="1"/>
</dbReference>
<dbReference type="Gene3D" id="3.30.1330.120">
    <property type="entry name" value="2-methylcitrate dehydratase PrpD"/>
    <property type="match status" value="1"/>
</dbReference>
<dbReference type="AlphaFoldDB" id="A0A261TU54"/>
<evidence type="ECO:0008006" key="6">
    <source>
        <dbReference type="Google" id="ProtNLM"/>
    </source>
</evidence>
<evidence type="ECO:0000313" key="5">
    <source>
        <dbReference type="Proteomes" id="UP000216885"/>
    </source>
</evidence>
<evidence type="ECO:0000313" key="4">
    <source>
        <dbReference type="EMBL" id="OZI52955.1"/>
    </source>
</evidence>
<evidence type="ECO:0000256" key="1">
    <source>
        <dbReference type="ARBA" id="ARBA00006174"/>
    </source>
</evidence>